<keyword evidence="5" id="KW-0256">Endoplasmic reticulum</keyword>
<evidence type="ECO:0000256" key="3">
    <source>
        <dbReference type="ARBA" id="ARBA00022692"/>
    </source>
</evidence>
<comment type="similarity">
    <text evidence="2">Belongs to the malectin family.</text>
</comment>
<feature type="domain" description="Malectin" evidence="12">
    <location>
        <begin position="44"/>
        <end position="203"/>
    </location>
</feature>
<feature type="transmembrane region" description="Helical" evidence="11">
    <location>
        <begin position="268"/>
        <end position="287"/>
    </location>
</feature>
<organism evidence="13 14">
    <name type="scientific">Ridgeia piscesae</name>
    <name type="common">Tubeworm</name>
    <dbReference type="NCBI Taxonomy" id="27915"/>
    <lineage>
        <taxon>Eukaryota</taxon>
        <taxon>Metazoa</taxon>
        <taxon>Spiralia</taxon>
        <taxon>Lophotrochozoa</taxon>
        <taxon>Annelida</taxon>
        <taxon>Polychaeta</taxon>
        <taxon>Sedentaria</taxon>
        <taxon>Canalipalpata</taxon>
        <taxon>Sabellida</taxon>
        <taxon>Siboglinidae</taxon>
        <taxon>Ridgeia</taxon>
    </lineage>
</organism>
<evidence type="ECO:0000313" key="13">
    <source>
        <dbReference type="EMBL" id="KAK2172989.1"/>
    </source>
</evidence>
<dbReference type="AlphaFoldDB" id="A0AAD9NMW6"/>
<evidence type="ECO:0000256" key="4">
    <source>
        <dbReference type="ARBA" id="ARBA00022729"/>
    </source>
</evidence>
<comment type="caution">
    <text evidence="13">The sequence shown here is derived from an EMBL/GenBank/DDBJ whole genome shotgun (WGS) entry which is preliminary data.</text>
</comment>
<evidence type="ECO:0000256" key="10">
    <source>
        <dbReference type="SAM" id="MobiDB-lite"/>
    </source>
</evidence>
<sequence length="289" mass="32576">MNCRVAFAQMFCTMEPISYVVRFTCALLVWSSLLVAQIEGIGEVIWAVNCGGDKHTDIHGIRYQRDILSKGVASDYGKNLLIERVVPQDQILYQTERYHTDTFTYEVPIRQDGDYILVLKFSEVWFTSANQKVFDVVLNKEHSVVESLDIFGKVGRGIAHDEIIPFSVKNGKLKVAGETSYLDGRLQIDFVKGSHDNPKVNAIYVMRGTIEDVPKLAPTNVQPSQPPMEEEEEEEVDYAQQQRRKTHHHPPPGPKVPDPYASDDTSSMMLPVFVAIGAFVPLVFCLCKL</sequence>
<evidence type="ECO:0000256" key="8">
    <source>
        <dbReference type="ARBA" id="ARBA00023180"/>
    </source>
</evidence>
<evidence type="ECO:0000313" key="14">
    <source>
        <dbReference type="Proteomes" id="UP001209878"/>
    </source>
</evidence>
<proteinExistence type="inferred from homology"/>
<dbReference type="Proteomes" id="UP001209878">
    <property type="component" value="Unassembled WGS sequence"/>
</dbReference>
<feature type="region of interest" description="Disordered" evidence="10">
    <location>
        <begin position="215"/>
        <end position="262"/>
    </location>
</feature>
<dbReference type="Pfam" id="PF11721">
    <property type="entry name" value="Malectin"/>
    <property type="match status" value="1"/>
</dbReference>
<feature type="compositionally biased region" description="Acidic residues" evidence="10">
    <location>
        <begin position="228"/>
        <end position="237"/>
    </location>
</feature>
<name>A0AAD9NMW6_RIDPI</name>
<evidence type="ECO:0000256" key="9">
    <source>
        <dbReference type="ARBA" id="ARBA00023277"/>
    </source>
</evidence>
<keyword evidence="3 11" id="KW-0812">Transmembrane</keyword>
<dbReference type="EMBL" id="JAODUO010000914">
    <property type="protein sequence ID" value="KAK2172989.1"/>
    <property type="molecule type" value="Genomic_DNA"/>
</dbReference>
<dbReference type="PANTHER" id="PTHR13460">
    <property type="match status" value="1"/>
</dbReference>
<evidence type="ECO:0000256" key="5">
    <source>
        <dbReference type="ARBA" id="ARBA00022824"/>
    </source>
</evidence>
<dbReference type="InterPro" id="IPR021720">
    <property type="entry name" value="Malectin_dom"/>
</dbReference>
<evidence type="ECO:0000259" key="12">
    <source>
        <dbReference type="Pfam" id="PF11721"/>
    </source>
</evidence>
<dbReference type="PANTHER" id="PTHR13460:SF0">
    <property type="entry name" value="MALECTIN"/>
    <property type="match status" value="1"/>
</dbReference>
<comment type="subcellular location">
    <subcellularLocation>
        <location evidence="1">Endoplasmic reticulum membrane</location>
        <topology evidence="1">Single-pass type I membrane protein</topology>
    </subcellularLocation>
</comment>
<dbReference type="GO" id="GO:0005789">
    <property type="term" value="C:endoplasmic reticulum membrane"/>
    <property type="evidence" value="ECO:0007669"/>
    <property type="project" value="UniProtKB-SubCell"/>
</dbReference>
<keyword evidence="7 11" id="KW-0472">Membrane</keyword>
<evidence type="ECO:0000256" key="2">
    <source>
        <dbReference type="ARBA" id="ARBA00009141"/>
    </source>
</evidence>
<keyword evidence="9" id="KW-0119">Carbohydrate metabolism</keyword>
<evidence type="ECO:0000256" key="7">
    <source>
        <dbReference type="ARBA" id="ARBA00023136"/>
    </source>
</evidence>
<accession>A0AAD9NMW6</accession>
<reference evidence="13" key="1">
    <citation type="journal article" date="2023" name="Mol. Biol. Evol.">
        <title>Third-Generation Sequencing Reveals the Adaptive Role of the Epigenome in Three Deep-Sea Polychaetes.</title>
        <authorList>
            <person name="Perez M."/>
            <person name="Aroh O."/>
            <person name="Sun Y."/>
            <person name="Lan Y."/>
            <person name="Juniper S.K."/>
            <person name="Young C.R."/>
            <person name="Angers B."/>
            <person name="Qian P.Y."/>
        </authorList>
    </citation>
    <scope>NUCLEOTIDE SEQUENCE</scope>
    <source>
        <strain evidence="13">R07B-5</strain>
    </source>
</reference>
<dbReference type="Gene3D" id="2.60.120.430">
    <property type="entry name" value="Galactose-binding lectin"/>
    <property type="match status" value="1"/>
</dbReference>
<keyword evidence="8" id="KW-0325">Glycoprotein</keyword>
<keyword evidence="6 11" id="KW-1133">Transmembrane helix</keyword>
<dbReference type="InterPro" id="IPR039155">
    <property type="entry name" value="MLEC"/>
</dbReference>
<dbReference type="GO" id="GO:0030246">
    <property type="term" value="F:carbohydrate binding"/>
    <property type="evidence" value="ECO:0007669"/>
    <property type="project" value="InterPro"/>
</dbReference>
<protein>
    <recommendedName>
        <fullName evidence="12">Malectin domain-containing protein</fullName>
    </recommendedName>
</protein>
<keyword evidence="4" id="KW-0732">Signal</keyword>
<keyword evidence="14" id="KW-1185">Reference proteome</keyword>
<evidence type="ECO:0000256" key="11">
    <source>
        <dbReference type="SAM" id="Phobius"/>
    </source>
</evidence>
<gene>
    <name evidence="13" type="ORF">NP493_913g02077</name>
</gene>
<evidence type="ECO:0000256" key="6">
    <source>
        <dbReference type="ARBA" id="ARBA00022989"/>
    </source>
</evidence>
<evidence type="ECO:0000256" key="1">
    <source>
        <dbReference type="ARBA" id="ARBA00004115"/>
    </source>
</evidence>